<dbReference type="PANTHER" id="PTHR20275">
    <property type="entry name" value="NAD KINASE"/>
    <property type="match status" value="1"/>
</dbReference>
<dbReference type="SUPFAM" id="SSF111331">
    <property type="entry name" value="NAD kinase/diacylglycerol kinase-like"/>
    <property type="match status" value="1"/>
</dbReference>
<dbReference type="InterPro" id="IPR017438">
    <property type="entry name" value="ATP-NAD_kinase_N"/>
</dbReference>
<accession>G0WDE4</accession>
<evidence type="ECO:0000313" key="9">
    <source>
        <dbReference type="EMBL" id="CCD25805.2"/>
    </source>
</evidence>
<dbReference type="FunFam" id="2.60.200.30:FF:000009">
    <property type="entry name" value="Poly(P)/ATP NAD kinase"/>
    <property type="match status" value="1"/>
</dbReference>
<dbReference type="OrthoDB" id="24581at2759"/>
<keyword evidence="6" id="KW-0521">NADP</keyword>
<name>G0WDE4_NAUDC</name>
<dbReference type="GeneID" id="11497201"/>
<dbReference type="Proteomes" id="UP000000689">
    <property type="component" value="Chromosome 7"/>
</dbReference>
<dbReference type="RefSeq" id="XP_003671048.2">
    <property type="nucleotide sequence ID" value="XM_003671000.2"/>
</dbReference>
<feature type="region of interest" description="Disordered" evidence="8">
    <location>
        <begin position="1"/>
        <end position="41"/>
    </location>
</feature>
<comment type="similarity">
    <text evidence="1">Belongs to the NAD kinase family.</text>
</comment>
<dbReference type="KEGG" id="ndi:NDAI_0G00290"/>
<dbReference type="Gene3D" id="2.60.200.30">
    <property type="entry name" value="Probable inorganic polyphosphate/atp-NAD kinase, domain 2"/>
    <property type="match status" value="1"/>
</dbReference>
<keyword evidence="10" id="KW-1185">Reference proteome</keyword>
<dbReference type="HAMAP" id="MF_00361">
    <property type="entry name" value="NAD_kinase"/>
    <property type="match status" value="1"/>
</dbReference>
<keyword evidence="4" id="KW-0418">Kinase</keyword>
<feature type="region of interest" description="Disordered" evidence="8">
    <location>
        <begin position="87"/>
        <end position="153"/>
    </location>
</feature>
<evidence type="ECO:0000256" key="4">
    <source>
        <dbReference type="ARBA" id="ARBA00022777"/>
    </source>
</evidence>
<evidence type="ECO:0000256" key="6">
    <source>
        <dbReference type="ARBA" id="ARBA00022857"/>
    </source>
</evidence>
<dbReference type="STRING" id="1071378.G0WDE4"/>
<sequence>MAITSDLKTGTSLHSKDNRIMSSTNLRRNDSEATTAVGSSDQLLATSQMHHYGRNEDESGYNSVGHDDRRCVTKILKPDGREIILKGNLHSRDDSDDVSELTSSKQDELETTREIIRTISNNRKKQTEEDALQDNEGDEKYTMKHRSSSSAKSKQHLEFVSTAYGVRLLSKNLTKTKVSLNVENLILVTKISDVSLIYLTRELVEWLLITFPNLVVYVEDDFKKSSQFAAKEICHDTNCTEARIKYWNSELVKKNNDLFDLCITLGGDGTVLFVSSLFQKSVPPTVSFSLGSLGFLTNFNFEYFKQDLRKILERKIKINLRMRLECKIYHRHKPKYDHKTGKKICIMELMSTHHVLNEVIIDRGTSPFISMLELFGDGSLMTVAQADGLIVATPTGSTAYSLSAGGALMYPSINAISVTPVCPHTLSFRPIVLPENMNLKVKVSLKSRGTAWASFDGKGRFELQKGDYVTISASPYAFPTVESSPNEFFDGINRTLNWNVRDQQKSFTHMLSLKNRKKLATEHKDANILDTDEEDIIEKRIDNTTFLKTFSSSSDDDEDDSIVENEIENYSGAITDEVADDLHAFNGDVDEVRQLETY</sequence>
<dbReference type="InterPro" id="IPR002504">
    <property type="entry name" value="NADK"/>
</dbReference>
<organism evidence="9 10">
    <name type="scientific">Naumovozyma dairenensis (strain ATCC 10597 / BCRC 20456 / CBS 421 / NBRC 0211 / NRRL Y-12639)</name>
    <name type="common">Saccharomyces dairenensis</name>
    <dbReference type="NCBI Taxonomy" id="1071378"/>
    <lineage>
        <taxon>Eukaryota</taxon>
        <taxon>Fungi</taxon>
        <taxon>Dikarya</taxon>
        <taxon>Ascomycota</taxon>
        <taxon>Saccharomycotina</taxon>
        <taxon>Saccharomycetes</taxon>
        <taxon>Saccharomycetales</taxon>
        <taxon>Saccharomycetaceae</taxon>
        <taxon>Naumovozyma</taxon>
    </lineage>
</organism>
<dbReference type="EMBL" id="HE580273">
    <property type="protein sequence ID" value="CCD25805.2"/>
    <property type="molecule type" value="Genomic_DNA"/>
</dbReference>
<dbReference type="eggNOG" id="KOG2178">
    <property type="taxonomic scope" value="Eukaryota"/>
</dbReference>
<keyword evidence="3" id="KW-0547">Nucleotide-binding</keyword>
<dbReference type="InterPro" id="IPR016064">
    <property type="entry name" value="NAD/diacylglycerol_kinase_sf"/>
</dbReference>
<dbReference type="GO" id="GO:0005524">
    <property type="term" value="F:ATP binding"/>
    <property type="evidence" value="ECO:0007669"/>
    <property type="project" value="UniProtKB-KW"/>
</dbReference>
<protein>
    <recommendedName>
        <fullName evidence="11">NAD+ kinase</fullName>
    </recommendedName>
</protein>
<dbReference type="HOGENOM" id="CLU_008831_1_5_1"/>
<evidence type="ECO:0000256" key="7">
    <source>
        <dbReference type="ARBA" id="ARBA00023027"/>
    </source>
</evidence>
<dbReference type="GO" id="GO:0006741">
    <property type="term" value="P:NADP+ biosynthetic process"/>
    <property type="evidence" value="ECO:0007669"/>
    <property type="project" value="EnsemblFungi"/>
</dbReference>
<dbReference type="GO" id="GO:0003951">
    <property type="term" value="F:NAD+ kinase activity"/>
    <property type="evidence" value="ECO:0007669"/>
    <property type="project" value="EnsemblFungi"/>
</dbReference>
<evidence type="ECO:0000256" key="5">
    <source>
        <dbReference type="ARBA" id="ARBA00022840"/>
    </source>
</evidence>
<evidence type="ECO:0000313" key="10">
    <source>
        <dbReference type="Proteomes" id="UP000000689"/>
    </source>
</evidence>
<dbReference type="OMA" id="SRLECSY"/>
<evidence type="ECO:0000256" key="3">
    <source>
        <dbReference type="ARBA" id="ARBA00022741"/>
    </source>
</evidence>
<evidence type="ECO:0008006" key="11">
    <source>
        <dbReference type="Google" id="ProtNLM"/>
    </source>
</evidence>
<proteinExistence type="inferred from homology"/>
<evidence type="ECO:0000256" key="8">
    <source>
        <dbReference type="SAM" id="MobiDB-lite"/>
    </source>
</evidence>
<keyword evidence="2" id="KW-0808">Transferase</keyword>
<reference evidence="9 10" key="1">
    <citation type="journal article" date="2011" name="Proc. Natl. Acad. Sci. U.S.A.">
        <title>Evolutionary erosion of yeast sex chromosomes by mating-type switching accidents.</title>
        <authorList>
            <person name="Gordon J.L."/>
            <person name="Armisen D."/>
            <person name="Proux-Wera E."/>
            <person name="Oheigeartaigh S.S."/>
            <person name="Byrne K.P."/>
            <person name="Wolfe K.H."/>
        </authorList>
    </citation>
    <scope>NUCLEOTIDE SEQUENCE [LARGE SCALE GENOMIC DNA]</scope>
    <source>
        <strain evidence="10">ATCC 10597 / BCRC 20456 / CBS 421 / NBRC 0211 / NRRL Y-12639</strain>
    </source>
</reference>
<dbReference type="GO" id="GO:0019674">
    <property type="term" value="P:NAD+ metabolic process"/>
    <property type="evidence" value="ECO:0007669"/>
    <property type="project" value="InterPro"/>
</dbReference>
<feature type="compositionally biased region" description="Basic and acidic residues" evidence="8">
    <location>
        <begin position="105"/>
        <end position="116"/>
    </location>
</feature>
<evidence type="ECO:0000256" key="1">
    <source>
        <dbReference type="ARBA" id="ARBA00010995"/>
    </source>
</evidence>
<feature type="compositionally biased region" description="Polar residues" evidence="8">
    <location>
        <begin position="20"/>
        <end position="41"/>
    </location>
</feature>
<keyword evidence="5" id="KW-0067">ATP-binding</keyword>
<dbReference type="InterPro" id="IPR017437">
    <property type="entry name" value="ATP-NAD_kinase_PpnK-typ_C"/>
</dbReference>
<feature type="compositionally biased region" description="Polar residues" evidence="8">
    <location>
        <begin position="1"/>
        <end position="13"/>
    </location>
</feature>
<dbReference type="Gene3D" id="3.40.50.10330">
    <property type="entry name" value="Probable inorganic polyphosphate/atp-NAD kinase, domain 1"/>
    <property type="match status" value="1"/>
</dbReference>
<dbReference type="AlphaFoldDB" id="G0WDE4"/>
<dbReference type="Pfam" id="PF01513">
    <property type="entry name" value="NAD_kinase"/>
    <property type="match status" value="1"/>
</dbReference>
<evidence type="ECO:0000256" key="2">
    <source>
        <dbReference type="ARBA" id="ARBA00022679"/>
    </source>
</evidence>
<gene>
    <name evidence="9" type="primary">NDAI0G00290</name>
    <name evidence="9" type="ordered locus">NDAI_0G00290</name>
</gene>
<dbReference type="GO" id="GO:0042736">
    <property type="term" value="F:NADH kinase activity"/>
    <property type="evidence" value="ECO:0007669"/>
    <property type="project" value="EnsemblFungi"/>
</dbReference>
<dbReference type="Pfam" id="PF20143">
    <property type="entry name" value="NAD_kinase_C"/>
    <property type="match status" value="1"/>
</dbReference>
<dbReference type="PANTHER" id="PTHR20275:SF0">
    <property type="entry name" value="NAD KINASE"/>
    <property type="match status" value="1"/>
</dbReference>
<keyword evidence="7" id="KW-0520">NAD</keyword>